<name>A0A562Q1F1_9BURK</name>
<reference evidence="2 3" key="1">
    <citation type="journal article" date="2015" name="Stand. Genomic Sci.">
        <title>Genomic Encyclopedia of Bacterial and Archaeal Type Strains, Phase III: the genomes of soil and plant-associated and newly described type strains.</title>
        <authorList>
            <person name="Whitman W.B."/>
            <person name="Woyke T."/>
            <person name="Klenk H.P."/>
            <person name="Zhou Y."/>
            <person name="Lilburn T.G."/>
            <person name="Beck B.J."/>
            <person name="De Vos P."/>
            <person name="Vandamme P."/>
            <person name="Eisen J.A."/>
            <person name="Garrity G."/>
            <person name="Hugenholtz P."/>
            <person name="Kyrpides N.C."/>
        </authorList>
    </citation>
    <scope>NUCLEOTIDE SEQUENCE [LARGE SCALE GENOMIC DNA]</scope>
    <source>
        <strain evidence="2 3">CGMCC 1.10685</strain>
    </source>
</reference>
<organism evidence="2 3">
    <name type="scientific">Pseudoduganella flava</name>
    <dbReference type="NCBI Taxonomy" id="871742"/>
    <lineage>
        <taxon>Bacteria</taxon>
        <taxon>Pseudomonadati</taxon>
        <taxon>Pseudomonadota</taxon>
        <taxon>Betaproteobacteria</taxon>
        <taxon>Burkholderiales</taxon>
        <taxon>Oxalobacteraceae</taxon>
        <taxon>Telluria group</taxon>
        <taxon>Pseudoduganella</taxon>
    </lineage>
</organism>
<gene>
    <name evidence="1" type="ORF">GO485_04120</name>
    <name evidence="2" type="ORF">IP92_01375</name>
</gene>
<protein>
    <submittedName>
        <fullName evidence="2">Uncharacterized protein</fullName>
    </submittedName>
</protein>
<reference evidence="2" key="2">
    <citation type="submission" date="2019-07" db="EMBL/GenBank/DDBJ databases">
        <authorList>
            <person name="Whitman W."/>
            <person name="Huntemann M."/>
            <person name="Clum A."/>
            <person name="Pillay M."/>
            <person name="Palaniappan K."/>
            <person name="Varghese N."/>
            <person name="Mikhailova N."/>
            <person name="Stamatis D."/>
            <person name="Reddy T."/>
            <person name="Daum C."/>
            <person name="Shapiro N."/>
            <person name="Ivanova N."/>
            <person name="Kyrpides N."/>
            <person name="Woyke T."/>
        </authorList>
    </citation>
    <scope>NUCLEOTIDE SEQUENCE</scope>
    <source>
        <strain evidence="2">CGMCC 1.10685</strain>
    </source>
</reference>
<keyword evidence="4" id="KW-1185">Reference proteome</keyword>
<reference evidence="1 4" key="3">
    <citation type="submission" date="2019-12" db="EMBL/GenBank/DDBJ databases">
        <title>Draft Genome Sequences of Six Type Strains of the Genus Massilia.</title>
        <authorList>
            <person name="Miess H."/>
            <person name="Frediansyah A."/>
            <person name="Goeker M."/>
            <person name="Gross H."/>
        </authorList>
    </citation>
    <scope>NUCLEOTIDE SEQUENCE [LARGE SCALE GENOMIC DNA]</scope>
    <source>
        <strain evidence="1 4">DSM 26639</strain>
    </source>
</reference>
<evidence type="ECO:0000313" key="1">
    <source>
        <dbReference type="EMBL" id="QGZ38316.1"/>
    </source>
</evidence>
<evidence type="ECO:0000313" key="4">
    <source>
        <dbReference type="Proteomes" id="UP000437862"/>
    </source>
</evidence>
<evidence type="ECO:0000313" key="3">
    <source>
        <dbReference type="Proteomes" id="UP000315112"/>
    </source>
</evidence>
<dbReference type="RefSeq" id="WP_145873777.1">
    <property type="nucleotide sequence ID" value="NZ_CP046904.1"/>
</dbReference>
<accession>A0A562Q1F1</accession>
<evidence type="ECO:0000313" key="2">
    <source>
        <dbReference type="EMBL" id="TWI50146.1"/>
    </source>
</evidence>
<dbReference type="AlphaFoldDB" id="A0A562Q1F1"/>
<sequence>MYLPQQYQPTQYQPNQLLSAALKEAGLDPATVDDVVDRLKDDEFKAATDLMLLVLDSEEAAGHVTAFDPATHEPRRLHSILYGGAASTEGKLVAFNFTQAFKETFFPIAGLVVTFIVTGHLGPGNVPHAAAALKSFWNNLVVLRPPQDDNAIAAARAVGTLAMRATHAYSELAPSTADIASETGLSGPELTAALQRLCDVKVLANAEWAGQHGDYAEPGNRWHLTT</sequence>
<proteinExistence type="predicted"/>
<dbReference type="EMBL" id="VLKW01000002">
    <property type="protein sequence ID" value="TWI50146.1"/>
    <property type="molecule type" value="Genomic_DNA"/>
</dbReference>
<dbReference type="EMBL" id="CP046904">
    <property type="protein sequence ID" value="QGZ38316.1"/>
    <property type="molecule type" value="Genomic_DNA"/>
</dbReference>
<dbReference type="Proteomes" id="UP000315112">
    <property type="component" value="Unassembled WGS sequence"/>
</dbReference>
<dbReference type="Proteomes" id="UP000437862">
    <property type="component" value="Chromosome"/>
</dbReference>